<dbReference type="PANTHER" id="PTHR43265:SF1">
    <property type="entry name" value="ESTERASE ESTD"/>
    <property type="match status" value="1"/>
</dbReference>
<dbReference type="Pfam" id="PF13026">
    <property type="entry name" value="DUF3887"/>
    <property type="match status" value="1"/>
</dbReference>
<accession>C6LAA8</accession>
<dbReference type="Proteomes" id="UP000005561">
    <property type="component" value="Unassembled WGS sequence"/>
</dbReference>
<evidence type="ECO:0000259" key="1">
    <source>
        <dbReference type="Pfam" id="PF12146"/>
    </source>
</evidence>
<keyword evidence="3" id="KW-0378">Hydrolase</keyword>
<dbReference type="eggNOG" id="COG1073">
    <property type="taxonomic scope" value="Bacteria"/>
</dbReference>
<dbReference type="Gene3D" id="3.10.450.590">
    <property type="match status" value="1"/>
</dbReference>
<dbReference type="EMBL" id="ACCL02000002">
    <property type="protein sequence ID" value="EET62515.1"/>
    <property type="molecule type" value="Genomic_DNA"/>
</dbReference>
<gene>
    <name evidence="3" type="ORF">BRYFOR_05550</name>
</gene>
<evidence type="ECO:0000313" key="4">
    <source>
        <dbReference type="Proteomes" id="UP000005561"/>
    </source>
</evidence>
<dbReference type="InterPro" id="IPR022742">
    <property type="entry name" value="Hydrolase_4"/>
</dbReference>
<dbReference type="STRING" id="168384.SAMN05660368_02188"/>
<dbReference type="OrthoDB" id="9809549at2"/>
<keyword evidence="4" id="KW-1185">Reference proteome</keyword>
<dbReference type="RefSeq" id="WP_006860350.1">
    <property type="nucleotide sequence ID" value="NZ_ACCL02000002.1"/>
</dbReference>
<name>C6LAA8_9FIRM</name>
<dbReference type="InterPro" id="IPR053145">
    <property type="entry name" value="AB_hydrolase_Est10"/>
</dbReference>
<evidence type="ECO:0000313" key="3">
    <source>
        <dbReference type="EMBL" id="EET62515.1"/>
    </source>
</evidence>
<dbReference type="SUPFAM" id="SSF53474">
    <property type="entry name" value="alpha/beta-Hydrolases"/>
    <property type="match status" value="1"/>
</dbReference>
<dbReference type="Pfam" id="PF12146">
    <property type="entry name" value="Hydrolase_4"/>
    <property type="match status" value="1"/>
</dbReference>
<protein>
    <submittedName>
        <fullName evidence="3">Hydrolase, alpha/beta domain protein</fullName>
    </submittedName>
</protein>
<dbReference type="GO" id="GO:0052689">
    <property type="term" value="F:carboxylic ester hydrolase activity"/>
    <property type="evidence" value="ECO:0007669"/>
    <property type="project" value="TreeGrafter"/>
</dbReference>
<dbReference type="AlphaFoldDB" id="C6LAA8"/>
<comment type="caution">
    <text evidence="3">The sequence shown here is derived from an EMBL/GenBank/DDBJ whole genome shotgun (WGS) entry which is preliminary data.</text>
</comment>
<organism evidence="3 4">
    <name type="scientific">Marvinbryantia formatexigens DSM 14469</name>
    <dbReference type="NCBI Taxonomy" id="478749"/>
    <lineage>
        <taxon>Bacteria</taxon>
        <taxon>Bacillati</taxon>
        <taxon>Bacillota</taxon>
        <taxon>Clostridia</taxon>
        <taxon>Lachnospirales</taxon>
        <taxon>Lachnospiraceae</taxon>
        <taxon>Marvinbryantia</taxon>
    </lineage>
</organism>
<proteinExistence type="predicted"/>
<reference evidence="3" key="1">
    <citation type="submission" date="2009-07" db="EMBL/GenBank/DDBJ databases">
        <authorList>
            <person name="Weinstock G."/>
            <person name="Sodergren E."/>
            <person name="Clifton S."/>
            <person name="Fulton L."/>
            <person name="Fulton B."/>
            <person name="Courtney L."/>
            <person name="Fronick C."/>
            <person name="Harrison M."/>
            <person name="Strong C."/>
            <person name="Farmer C."/>
            <person name="Delahaunty K."/>
            <person name="Markovic C."/>
            <person name="Hall O."/>
            <person name="Minx P."/>
            <person name="Tomlinson C."/>
            <person name="Mitreva M."/>
            <person name="Nelson J."/>
            <person name="Hou S."/>
            <person name="Wollam A."/>
            <person name="Pepin K.H."/>
            <person name="Johnson M."/>
            <person name="Bhonagiri V."/>
            <person name="Nash W.E."/>
            <person name="Warren W."/>
            <person name="Chinwalla A."/>
            <person name="Mardis E.R."/>
            <person name="Wilson R.K."/>
        </authorList>
    </citation>
    <scope>NUCLEOTIDE SEQUENCE [LARGE SCALE GENOMIC DNA]</scope>
    <source>
        <strain evidence="3">DSM 14469</strain>
    </source>
</reference>
<dbReference type="PANTHER" id="PTHR43265">
    <property type="entry name" value="ESTERASE ESTD"/>
    <property type="match status" value="1"/>
</dbReference>
<feature type="domain" description="Serine aminopeptidase S33" evidence="1">
    <location>
        <begin position="204"/>
        <end position="429"/>
    </location>
</feature>
<dbReference type="Gene3D" id="3.40.50.1820">
    <property type="entry name" value="alpha/beta hydrolase"/>
    <property type="match status" value="1"/>
</dbReference>
<feature type="domain" description="DUF3887" evidence="2">
    <location>
        <begin position="41"/>
        <end position="130"/>
    </location>
</feature>
<dbReference type="ESTHER" id="9firm-c6laa8">
    <property type="family name" value="Bacterial_EstLip_FamX"/>
</dbReference>
<sequence length="463" mass="50787">MRGKWMFTGLLLCLALMLLPAAAGRAALLPQPDAESLKEDALQVAEDMQTGNFAAVTEKFNAEMAAALDEDTLKSGWDSAVAILGDFLETISAESYEQGAYVVVDILEHYENNGMKLHIVYDGEGKIAGMQITYADVEEYEEETQSEDGAAAYTEEEVTVTADERVPLGGTLTLPVDVEKPPVVILVHGSGSSDRDENINGNKPFADIAHGLAARGIAVLRYDKRYYVYPDCPDVGSAEMVTLREESLDDVDAAIKLMQEDARVDGSHIFVLGHSLGGCLCPAIAAEHPQLTGIISMAGSLRPLWEISYDQNQEVIAAAEAGNLTEEQQAQLAEAAEQVEADTKILREDLDNQPDDGMLLGIPARYWKSIKEYCGMNFINEVKMPVLVLQGDADFQVYPEKDYALWQEALGGRDNVVFHLYEGLNHLMMPTQGKRDITEYAVKSHVDTQVIDDIAEFIMDVVK</sequence>
<evidence type="ECO:0000259" key="2">
    <source>
        <dbReference type="Pfam" id="PF13026"/>
    </source>
</evidence>
<dbReference type="InterPro" id="IPR024981">
    <property type="entry name" value="DUF3887"/>
</dbReference>
<dbReference type="InterPro" id="IPR029058">
    <property type="entry name" value="AB_hydrolase_fold"/>
</dbReference>